<dbReference type="SUPFAM" id="SSF141868">
    <property type="entry name" value="EAL domain-like"/>
    <property type="match status" value="1"/>
</dbReference>
<dbReference type="SMART" id="SM00091">
    <property type="entry name" value="PAS"/>
    <property type="match status" value="4"/>
</dbReference>
<dbReference type="SMART" id="SM00267">
    <property type="entry name" value="GGDEF"/>
    <property type="match status" value="1"/>
</dbReference>
<dbReference type="InterPro" id="IPR001633">
    <property type="entry name" value="EAL_dom"/>
</dbReference>
<dbReference type="InterPro" id="IPR013656">
    <property type="entry name" value="PAS_4"/>
</dbReference>
<evidence type="ECO:0000259" key="1">
    <source>
        <dbReference type="PROSITE" id="PS50112"/>
    </source>
</evidence>
<name>A0ABY5M2F0_9ACTN</name>
<dbReference type="PROSITE" id="PS50887">
    <property type="entry name" value="GGDEF"/>
    <property type="match status" value="1"/>
</dbReference>
<proteinExistence type="predicted"/>
<dbReference type="EMBL" id="CP102173">
    <property type="protein sequence ID" value="UUP12383.1"/>
    <property type="molecule type" value="Genomic_DNA"/>
</dbReference>
<dbReference type="InterPro" id="IPR013655">
    <property type="entry name" value="PAS_fold_3"/>
</dbReference>
<dbReference type="Gene3D" id="3.20.20.450">
    <property type="entry name" value="EAL domain"/>
    <property type="match status" value="1"/>
</dbReference>
<dbReference type="Pfam" id="PF00990">
    <property type="entry name" value="GGDEF"/>
    <property type="match status" value="1"/>
</dbReference>
<dbReference type="Proteomes" id="UP001316184">
    <property type="component" value="Chromosome"/>
</dbReference>
<dbReference type="Gene3D" id="3.30.70.270">
    <property type="match status" value="1"/>
</dbReference>
<dbReference type="Pfam" id="PF13426">
    <property type="entry name" value="PAS_9"/>
    <property type="match status" value="1"/>
</dbReference>
<accession>A0ABY5M2F0</accession>
<dbReference type="InterPro" id="IPR035965">
    <property type="entry name" value="PAS-like_dom_sf"/>
</dbReference>
<dbReference type="CDD" id="cd01948">
    <property type="entry name" value="EAL"/>
    <property type="match status" value="1"/>
</dbReference>
<dbReference type="InterPro" id="IPR043128">
    <property type="entry name" value="Rev_trsase/Diguanyl_cyclase"/>
</dbReference>
<dbReference type="SMART" id="SM00086">
    <property type="entry name" value="PAC"/>
    <property type="match status" value="4"/>
</dbReference>
<dbReference type="PROSITE" id="PS50112">
    <property type="entry name" value="PAS"/>
    <property type="match status" value="3"/>
</dbReference>
<reference evidence="5 6" key="1">
    <citation type="submission" date="2022-08" db="EMBL/GenBank/DDBJ databases">
        <title>novel species in genus Aeromicrobium.</title>
        <authorList>
            <person name="Ye L."/>
        </authorList>
    </citation>
    <scope>NUCLEOTIDE SEQUENCE [LARGE SCALE GENOMIC DNA]</scope>
    <source>
        <strain evidence="6">zg-Y1379</strain>
    </source>
</reference>
<organism evidence="5 6">
    <name type="scientific">Aeromicrobium wangtongii</name>
    <dbReference type="NCBI Taxonomy" id="2969247"/>
    <lineage>
        <taxon>Bacteria</taxon>
        <taxon>Bacillati</taxon>
        <taxon>Actinomycetota</taxon>
        <taxon>Actinomycetes</taxon>
        <taxon>Propionibacteriales</taxon>
        <taxon>Nocardioidaceae</taxon>
        <taxon>Aeromicrobium</taxon>
    </lineage>
</organism>
<dbReference type="PROSITE" id="PS50883">
    <property type="entry name" value="EAL"/>
    <property type="match status" value="1"/>
</dbReference>
<dbReference type="InterPro" id="IPR029787">
    <property type="entry name" value="Nucleotide_cyclase"/>
</dbReference>
<dbReference type="CDD" id="cd00130">
    <property type="entry name" value="PAS"/>
    <property type="match status" value="5"/>
</dbReference>
<dbReference type="InterPro" id="IPR000014">
    <property type="entry name" value="PAS"/>
</dbReference>
<evidence type="ECO:0000313" key="6">
    <source>
        <dbReference type="Proteomes" id="UP001316184"/>
    </source>
</evidence>
<dbReference type="InterPro" id="IPR000160">
    <property type="entry name" value="GGDEF_dom"/>
</dbReference>
<gene>
    <name evidence="5" type="ORF">NQV15_11010</name>
</gene>
<evidence type="ECO:0000259" key="4">
    <source>
        <dbReference type="PROSITE" id="PS50887"/>
    </source>
</evidence>
<dbReference type="Pfam" id="PF08447">
    <property type="entry name" value="PAS_3"/>
    <property type="match status" value="1"/>
</dbReference>
<feature type="domain" description="PAS" evidence="1">
    <location>
        <begin position="116"/>
        <end position="186"/>
    </location>
</feature>
<dbReference type="NCBIfam" id="TIGR00254">
    <property type="entry name" value="GGDEF"/>
    <property type="match status" value="1"/>
</dbReference>
<feature type="domain" description="PAS" evidence="1">
    <location>
        <begin position="242"/>
        <end position="312"/>
    </location>
</feature>
<dbReference type="SUPFAM" id="SSF55785">
    <property type="entry name" value="PYP-like sensor domain (PAS domain)"/>
    <property type="match status" value="5"/>
</dbReference>
<dbReference type="Pfam" id="PF00989">
    <property type="entry name" value="PAS"/>
    <property type="match status" value="1"/>
</dbReference>
<evidence type="ECO:0000259" key="3">
    <source>
        <dbReference type="PROSITE" id="PS50883"/>
    </source>
</evidence>
<dbReference type="InterPro" id="IPR035919">
    <property type="entry name" value="EAL_sf"/>
</dbReference>
<dbReference type="NCBIfam" id="TIGR00229">
    <property type="entry name" value="sensory_box"/>
    <property type="match status" value="4"/>
</dbReference>
<evidence type="ECO:0000313" key="5">
    <source>
        <dbReference type="EMBL" id="UUP12383.1"/>
    </source>
</evidence>
<dbReference type="PANTHER" id="PTHR44757:SF2">
    <property type="entry name" value="BIOFILM ARCHITECTURE MAINTENANCE PROTEIN MBAA"/>
    <property type="match status" value="1"/>
</dbReference>
<dbReference type="PROSITE" id="PS50113">
    <property type="entry name" value="PAC"/>
    <property type="match status" value="2"/>
</dbReference>
<feature type="domain" description="PAS" evidence="1">
    <location>
        <begin position="492"/>
        <end position="547"/>
    </location>
</feature>
<feature type="domain" description="GGDEF" evidence="4">
    <location>
        <begin position="642"/>
        <end position="772"/>
    </location>
</feature>
<dbReference type="RefSeq" id="WP_232399903.1">
    <property type="nucleotide sequence ID" value="NZ_CP102173.1"/>
</dbReference>
<dbReference type="PANTHER" id="PTHR44757">
    <property type="entry name" value="DIGUANYLATE CYCLASE DGCP"/>
    <property type="match status" value="1"/>
</dbReference>
<sequence length="1048" mass="114230">MHAPSVAPLVTTTPDGVIVAADSRFVALMQRPADQLVGQRLHCFASAPEDSSIMSECLQLVAGGAGAGQVRVRLSTGDGHDVRVNLIVTLCGDDMLNVIVIDETARVDAELELARSERRWLSLLRNSADIIFTVDEHGSLTSVTSALAERLGWATDDALGVTGLDFVHPDDRSRVYGAYFDVQSGRTSQTQLEMRLVHRDGNVTWARAMLTDLRDDPDVQAVIGNVTDITEQKQHEEQRRVEEGRFRARFNQSKLPQVLHARDGTYAAVNEAMCALLGRSSDELLGVPAGSLIHADDPGDIDTIFLRLLRGEVESGQVEAVLKGADGGPIPVRVDLTLLRGADGRPDGCATSVQDQRALRDSERARADLQNTFDLVASRSRDFMSLHDAESRTVYASPAGQDIFGPVDTMSTDVQRQMVHPDDFDEAKRNWQLMLSRKGSHTWRFRGRTAEGSRVWLEQTSTNLLDTEAAVVVTNVRDVTREVEAVEALRISEGRYRAIAETAEEGILVIAPDGIVTYANQRLAQITGLPMEKILGFSAWSVLDVVHAAEVEAKLRDRHLRGSEKYELPYRHPDGSMRALWVAASPMPDVHGVPQGSLAMISDITEQRRGELELRHAAQHDELTGLLNRAMLMEHLGKPAEEGTAVLFIDLDHFKDVNDGRGHTTGDSILIQVARRLRSAVRIVDLVSRFGGDEFVVVLHDVDEQAAMAIANSLLDMLSQPYRIGHHTIRIGATIGVAMSPSTTAEDLLRFADTAMYAAKASGRGRARLFDAALAEQAEERYTLGAELLAALADDSLEMHYQPVIDLATGEVGAVEALARWHHPTRGMISPTRFVALAELSASAADLDRWVIRRTMRDVAELKADWTMPESTVLAINLSGQSLAEGLDAFIIDAAQQAGLAPALVTLEITESAIMADTTVAVAVLQRLRDHGFGIAIDDFGTGYSSMAYLRDLPITVLKIDRGFVEGIPDDAHSLAIVTSLVELARSLDLSIVAEGVETPAQVDALRSRGCHYAQGWLWSAAQSPAELRDSEIFAARFDVDGTSAGPM</sequence>
<dbReference type="InterPro" id="IPR001610">
    <property type="entry name" value="PAC"/>
</dbReference>
<feature type="domain" description="EAL" evidence="3">
    <location>
        <begin position="781"/>
        <end position="1036"/>
    </location>
</feature>
<dbReference type="Gene3D" id="3.30.450.20">
    <property type="entry name" value="PAS domain"/>
    <property type="match status" value="5"/>
</dbReference>
<feature type="domain" description="PAC" evidence="2">
    <location>
        <begin position="564"/>
        <end position="616"/>
    </location>
</feature>
<protein>
    <submittedName>
        <fullName evidence="5">EAL domain-containing protein</fullName>
    </submittedName>
</protein>
<keyword evidence="6" id="KW-1185">Reference proteome</keyword>
<dbReference type="SUPFAM" id="SSF55073">
    <property type="entry name" value="Nucleotide cyclase"/>
    <property type="match status" value="1"/>
</dbReference>
<dbReference type="InterPro" id="IPR052155">
    <property type="entry name" value="Biofilm_reg_signaling"/>
</dbReference>
<dbReference type="Pfam" id="PF00563">
    <property type="entry name" value="EAL"/>
    <property type="match status" value="1"/>
</dbReference>
<dbReference type="SMART" id="SM00052">
    <property type="entry name" value="EAL"/>
    <property type="match status" value="1"/>
</dbReference>
<dbReference type="InterPro" id="IPR013767">
    <property type="entry name" value="PAS_fold"/>
</dbReference>
<dbReference type="InterPro" id="IPR000700">
    <property type="entry name" value="PAS-assoc_C"/>
</dbReference>
<evidence type="ECO:0000259" key="2">
    <source>
        <dbReference type="PROSITE" id="PS50113"/>
    </source>
</evidence>
<feature type="domain" description="PAC" evidence="2">
    <location>
        <begin position="190"/>
        <end position="241"/>
    </location>
</feature>
<dbReference type="CDD" id="cd01949">
    <property type="entry name" value="GGDEF"/>
    <property type="match status" value="1"/>
</dbReference>
<dbReference type="Pfam" id="PF08448">
    <property type="entry name" value="PAS_4"/>
    <property type="match status" value="2"/>
</dbReference>